<gene>
    <name evidence="2" type="ORF">VNO77_02255</name>
</gene>
<sequence>MVKLREDLEMVCTAINQKDNMDGKLYQDEIIQVFPVFFTSFSSHLHVNSQSINIEKQSKSVSMDGKVDWSELPIELWPKIGKYLENHIDVLRFRSVCESCRSSIPPSLQNAPSFPMQIPHPINPSTHTFLNQSTIYLIEPSDAASNNSNLEPLAPSSCSKGWLIKVKESNNRPLSLLSPISDRKILHPLGISPMLWNLLDYRVIELCKSYTIQNTGRFSATLNKVVFFPNSPWIGVEDSMACCVFLEGKLGFMKHGDKKWTLVDDQNFFYDDVIVFKGQFYVTDKWGTISWIDTSSLKLVQFAPPLCGVGNKKHLVESCGSLYVVDRFYESEPRRRNYVGRPDRDAVVDYFRVYKLDEDWGTWVDVKNLRDRAFILGNRCSFSVSAKDLNGYQGNCIYFTDAFDVRVYDLDDRSILTIDFDPCIDKSLWSHPSWMTIGGQNHCNNNDFIQSKPRKYLIMLKASSEGYLSMNKCRVQSAETLLVSMLMES</sequence>
<dbReference type="Pfam" id="PF03478">
    <property type="entry name" value="Beta-prop_KIB1-4"/>
    <property type="match status" value="1"/>
</dbReference>
<evidence type="ECO:0000259" key="1">
    <source>
        <dbReference type="Pfam" id="PF03478"/>
    </source>
</evidence>
<proteinExistence type="predicted"/>
<comment type="caution">
    <text evidence="2">The sequence shown here is derived from an EMBL/GenBank/DDBJ whole genome shotgun (WGS) entry which is preliminary data.</text>
</comment>
<dbReference type="PANTHER" id="PTHR47123">
    <property type="entry name" value="F-BOX PROTEIN SKIP23"/>
    <property type="match status" value="1"/>
</dbReference>
<organism evidence="2 3">
    <name type="scientific">Canavalia gladiata</name>
    <name type="common">Sword bean</name>
    <name type="synonym">Dolichos gladiatus</name>
    <dbReference type="NCBI Taxonomy" id="3824"/>
    <lineage>
        <taxon>Eukaryota</taxon>
        <taxon>Viridiplantae</taxon>
        <taxon>Streptophyta</taxon>
        <taxon>Embryophyta</taxon>
        <taxon>Tracheophyta</taxon>
        <taxon>Spermatophyta</taxon>
        <taxon>Magnoliopsida</taxon>
        <taxon>eudicotyledons</taxon>
        <taxon>Gunneridae</taxon>
        <taxon>Pentapetalae</taxon>
        <taxon>rosids</taxon>
        <taxon>fabids</taxon>
        <taxon>Fabales</taxon>
        <taxon>Fabaceae</taxon>
        <taxon>Papilionoideae</taxon>
        <taxon>50 kb inversion clade</taxon>
        <taxon>NPAAA clade</taxon>
        <taxon>indigoferoid/millettioid clade</taxon>
        <taxon>Phaseoleae</taxon>
        <taxon>Canavalia</taxon>
    </lineage>
</organism>
<name>A0AAN9R5R6_CANGL</name>
<dbReference type="InterPro" id="IPR005174">
    <property type="entry name" value="KIB1-4_b-propeller"/>
</dbReference>
<accession>A0AAN9R5R6</accession>
<dbReference type="InterPro" id="IPR051304">
    <property type="entry name" value="SCF_F-box_domain"/>
</dbReference>
<dbReference type="PANTHER" id="PTHR47123:SF28">
    <property type="entry name" value="F-BOX DOMAIN-CONTAINING PROTEIN"/>
    <property type="match status" value="1"/>
</dbReference>
<protein>
    <recommendedName>
        <fullName evidence="1">KIB1-4 beta-propeller domain-containing protein</fullName>
    </recommendedName>
</protein>
<dbReference type="Proteomes" id="UP001367508">
    <property type="component" value="Unassembled WGS sequence"/>
</dbReference>
<dbReference type="EMBL" id="JAYMYQ010000001">
    <property type="protein sequence ID" value="KAK7360272.1"/>
    <property type="molecule type" value="Genomic_DNA"/>
</dbReference>
<feature type="domain" description="KIB1-4 beta-propeller" evidence="1">
    <location>
        <begin position="157"/>
        <end position="409"/>
    </location>
</feature>
<evidence type="ECO:0000313" key="3">
    <source>
        <dbReference type="Proteomes" id="UP001367508"/>
    </source>
</evidence>
<reference evidence="2 3" key="1">
    <citation type="submission" date="2024-01" db="EMBL/GenBank/DDBJ databases">
        <title>The genomes of 5 underutilized Papilionoideae crops provide insights into root nodulation and disease resistanc.</title>
        <authorList>
            <person name="Jiang F."/>
        </authorList>
    </citation>
    <scope>NUCLEOTIDE SEQUENCE [LARGE SCALE GENOMIC DNA]</scope>
    <source>
        <strain evidence="2">LVBAO_FW01</strain>
        <tissue evidence="2">Leaves</tissue>
    </source>
</reference>
<dbReference type="AlphaFoldDB" id="A0AAN9R5R6"/>
<evidence type="ECO:0000313" key="2">
    <source>
        <dbReference type="EMBL" id="KAK7360272.1"/>
    </source>
</evidence>
<keyword evidence="3" id="KW-1185">Reference proteome</keyword>